<sequence length="75" mass="8434">MRRTTNTPPGEQLQHPISANSPHSSSSRSVIKITDEKNPKKVDTSRPPDLSAYSFEIRNADRTIKRHRLPLIGSL</sequence>
<feature type="compositionally biased region" description="Low complexity" evidence="1">
    <location>
        <begin position="18"/>
        <end position="29"/>
    </location>
</feature>
<feature type="compositionally biased region" description="Basic and acidic residues" evidence="1">
    <location>
        <begin position="33"/>
        <end position="46"/>
    </location>
</feature>
<evidence type="ECO:0000256" key="1">
    <source>
        <dbReference type="SAM" id="MobiDB-lite"/>
    </source>
</evidence>
<comment type="caution">
    <text evidence="2">The sequence shown here is derived from an EMBL/GenBank/DDBJ whole genome shotgun (WGS) entry which is preliminary data.</text>
</comment>
<proteinExistence type="predicted"/>
<gene>
    <name evidence="2" type="ORF">TNIN_310331</name>
</gene>
<evidence type="ECO:0000313" key="2">
    <source>
        <dbReference type="EMBL" id="GFY77547.1"/>
    </source>
</evidence>
<name>A0A8X6YTB1_9ARAC</name>
<organism evidence="2 3">
    <name type="scientific">Trichonephila inaurata madagascariensis</name>
    <dbReference type="NCBI Taxonomy" id="2747483"/>
    <lineage>
        <taxon>Eukaryota</taxon>
        <taxon>Metazoa</taxon>
        <taxon>Ecdysozoa</taxon>
        <taxon>Arthropoda</taxon>
        <taxon>Chelicerata</taxon>
        <taxon>Arachnida</taxon>
        <taxon>Araneae</taxon>
        <taxon>Araneomorphae</taxon>
        <taxon>Entelegynae</taxon>
        <taxon>Araneoidea</taxon>
        <taxon>Nephilidae</taxon>
        <taxon>Trichonephila</taxon>
        <taxon>Trichonephila inaurata</taxon>
    </lineage>
</organism>
<accession>A0A8X6YTB1</accession>
<dbReference type="EMBL" id="BMAV01022499">
    <property type="protein sequence ID" value="GFY77547.1"/>
    <property type="molecule type" value="Genomic_DNA"/>
</dbReference>
<evidence type="ECO:0000313" key="3">
    <source>
        <dbReference type="Proteomes" id="UP000886998"/>
    </source>
</evidence>
<reference evidence="2" key="1">
    <citation type="submission" date="2020-08" db="EMBL/GenBank/DDBJ databases">
        <title>Multicomponent nature underlies the extraordinary mechanical properties of spider dragline silk.</title>
        <authorList>
            <person name="Kono N."/>
            <person name="Nakamura H."/>
            <person name="Mori M."/>
            <person name="Yoshida Y."/>
            <person name="Ohtoshi R."/>
            <person name="Malay A.D."/>
            <person name="Moran D.A.P."/>
            <person name="Tomita M."/>
            <person name="Numata K."/>
            <person name="Arakawa K."/>
        </authorList>
    </citation>
    <scope>NUCLEOTIDE SEQUENCE</scope>
</reference>
<dbReference type="Proteomes" id="UP000886998">
    <property type="component" value="Unassembled WGS sequence"/>
</dbReference>
<protein>
    <submittedName>
        <fullName evidence="2">Uncharacterized protein</fullName>
    </submittedName>
</protein>
<feature type="region of interest" description="Disordered" evidence="1">
    <location>
        <begin position="1"/>
        <end position="49"/>
    </location>
</feature>
<dbReference type="AlphaFoldDB" id="A0A8X6YTB1"/>
<keyword evidence="3" id="KW-1185">Reference proteome</keyword>